<reference evidence="1 2" key="1">
    <citation type="submission" date="2024-07" db="EMBL/GenBank/DDBJ databases">
        <title>Chromosome-level genome assembly of the water stick insect Ranatra chinensis (Heteroptera: Nepidae).</title>
        <authorList>
            <person name="Liu X."/>
        </authorList>
    </citation>
    <scope>NUCLEOTIDE SEQUENCE [LARGE SCALE GENOMIC DNA]</scope>
    <source>
        <strain evidence="1">Cailab_2021Rc</strain>
        <tissue evidence="1">Muscle</tissue>
    </source>
</reference>
<dbReference type="PANTHER" id="PTHR13206:SF0">
    <property type="entry name" value="E3 UBIQUITIN-PROTEIN LIGASE FANCL"/>
    <property type="match status" value="1"/>
</dbReference>
<dbReference type="Gene3D" id="3.30.40.10">
    <property type="entry name" value="Zinc/RING finger domain, C3HC4 (zinc finger)"/>
    <property type="match status" value="1"/>
</dbReference>
<keyword evidence="2" id="KW-1185">Reference proteome</keyword>
<dbReference type="SMART" id="SM01197">
    <property type="entry name" value="FANCL_C"/>
    <property type="match status" value="1"/>
</dbReference>
<name>A0ABD0Y629_9HEMI</name>
<dbReference type="EMBL" id="JBFDAA010000023">
    <property type="protein sequence ID" value="KAL1110223.1"/>
    <property type="molecule type" value="Genomic_DNA"/>
</dbReference>
<gene>
    <name evidence="1" type="ORF">AAG570_008300</name>
</gene>
<dbReference type="Proteomes" id="UP001558652">
    <property type="component" value="Unassembled WGS sequence"/>
</dbReference>
<dbReference type="InterPro" id="IPR013083">
    <property type="entry name" value="Znf_RING/FYVE/PHD"/>
</dbReference>
<dbReference type="InterPro" id="IPR026848">
    <property type="entry name" value="Fancl"/>
</dbReference>
<evidence type="ECO:0008006" key="3">
    <source>
        <dbReference type="Google" id="ProtNLM"/>
    </source>
</evidence>
<dbReference type="PANTHER" id="PTHR13206">
    <property type="entry name" value="UBIQUITIN LIGASE PROTEIN PHF9 FANCONI ANEMIA GROUP L PROTEIN"/>
    <property type="match status" value="1"/>
</dbReference>
<evidence type="ECO:0000313" key="1">
    <source>
        <dbReference type="EMBL" id="KAL1110223.1"/>
    </source>
</evidence>
<accession>A0ABD0Y629</accession>
<evidence type="ECO:0000313" key="2">
    <source>
        <dbReference type="Proteomes" id="UP001558652"/>
    </source>
</evidence>
<organism evidence="1 2">
    <name type="scientific">Ranatra chinensis</name>
    <dbReference type="NCBI Taxonomy" id="642074"/>
    <lineage>
        <taxon>Eukaryota</taxon>
        <taxon>Metazoa</taxon>
        <taxon>Ecdysozoa</taxon>
        <taxon>Arthropoda</taxon>
        <taxon>Hexapoda</taxon>
        <taxon>Insecta</taxon>
        <taxon>Pterygota</taxon>
        <taxon>Neoptera</taxon>
        <taxon>Paraneoptera</taxon>
        <taxon>Hemiptera</taxon>
        <taxon>Heteroptera</taxon>
        <taxon>Panheteroptera</taxon>
        <taxon>Nepomorpha</taxon>
        <taxon>Nepidae</taxon>
        <taxon>Ranatrinae</taxon>
        <taxon>Ranatra</taxon>
    </lineage>
</organism>
<dbReference type="AlphaFoldDB" id="A0ABD0Y629"/>
<protein>
    <recommendedName>
        <fullName evidence="3">Zinc finger PHD-type domain-containing protein</fullName>
    </recommendedName>
</protein>
<comment type="caution">
    <text evidence="1">The sequence shown here is derived from an EMBL/GenBank/DDBJ whole genome shotgun (WGS) entry which is preliminary data.</text>
</comment>
<proteinExistence type="predicted"/>
<sequence>MKAHEFPDVQFLGSLQAVVSARTKYQQNLQVRMMQNRNCVLGWDEELTVIANLMKLCQLDGFLVKPTTNGASEDTGKECFICFADLVDGQPPPSKWCSNDKCSSYYHLPCLLEVRHITLYITYVLKQK</sequence>